<dbReference type="InParanoid" id="H3H085"/>
<keyword evidence="1" id="KW-0378">Hydrolase</keyword>
<organism evidence="2 3">
    <name type="scientific">Phytophthora ramorum</name>
    <name type="common">Sudden oak death agent</name>
    <dbReference type="NCBI Taxonomy" id="164328"/>
    <lineage>
        <taxon>Eukaryota</taxon>
        <taxon>Sar</taxon>
        <taxon>Stramenopiles</taxon>
        <taxon>Oomycota</taxon>
        <taxon>Peronosporomycetes</taxon>
        <taxon>Peronosporales</taxon>
        <taxon>Peronosporaceae</taxon>
        <taxon>Phytophthora</taxon>
    </lineage>
</organism>
<dbReference type="SUPFAM" id="SSF53254">
    <property type="entry name" value="Phosphoglycerate mutase-like"/>
    <property type="match status" value="1"/>
</dbReference>
<dbReference type="InterPro" id="IPR029033">
    <property type="entry name" value="His_PPase_superfam"/>
</dbReference>
<dbReference type="STRING" id="164328.H3H085"/>
<evidence type="ECO:0000256" key="1">
    <source>
        <dbReference type="ARBA" id="ARBA00022801"/>
    </source>
</evidence>
<dbReference type="EMBL" id="DS566087">
    <property type="status" value="NOT_ANNOTATED_CDS"/>
    <property type="molecule type" value="Genomic_DNA"/>
</dbReference>
<dbReference type="PANTHER" id="PTHR11567:SF110">
    <property type="entry name" value="2-PHOSPHOXYLOSE PHOSPHATASE 1"/>
    <property type="match status" value="1"/>
</dbReference>
<dbReference type="HOGENOM" id="CLU_1206865_0_0_1"/>
<keyword evidence="3" id="KW-1185">Reference proteome</keyword>
<dbReference type="PANTHER" id="PTHR11567">
    <property type="entry name" value="ACID PHOSPHATASE-RELATED"/>
    <property type="match status" value="1"/>
</dbReference>
<dbReference type="eggNOG" id="KOG3720">
    <property type="taxonomic scope" value="Eukaryota"/>
</dbReference>
<dbReference type="EnsemblProtists" id="Phyra83547">
    <property type="protein sequence ID" value="Phyra83547"/>
    <property type="gene ID" value="Phyra83547"/>
</dbReference>
<protein>
    <submittedName>
        <fullName evidence="2">Uncharacterized protein</fullName>
    </submittedName>
</protein>
<sequence length="230" mass="25645">MGSAAADSRERGCNSGHTTEQFELLEQTVMSRETAIRTARGDNVQADDVYVLFSSVPRTIESVLCLLRGFIEQQKVPFLYVHTCACNVLARCKCSRRSSQDFCYGALKDGVKAVYGFVKAVVDNKQPARLSFSAHDNSVGALLNVLQIDVGSQIAQYGTMLASEVCEDKASHEPLIKPRSENEEVFYAGHTWDPLCPFSHFESVEFLSYKASTDQRTARRHRSHPRVLCN</sequence>
<dbReference type="Proteomes" id="UP000005238">
    <property type="component" value="Unassembled WGS sequence"/>
</dbReference>
<evidence type="ECO:0000313" key="3">
    <source>
        <dbReference type="Proteomes" id="UP000005238"/>
    </source>
</evidence>
<dbReference type="InterPro" id="IPR050645">
    <property type="entry name" value="Histidine_acid_phosphatase"/>
</dbReference>
<accession>H3H085</accession>
<reference evidence="3" key="1">
    <citation type="journal article" date="2006" name="Science">
        <title>Phytophthora genome sequences uncover evolutionary origins and mechanisms of pathogenesis.</title>
        <authorList>
            <person name="Tyler B.M."/>
            <person name="Tripathy S."/>
            <person name="Zhang X."/>
            <person name="Dehal P."/>
            <person name="Jiang R.H."/>
            <person name="Aerts A."/>
            <person name="Arredondo F.D."/>
            <person name="Baxter L."/>
            <person name="Bensasson D."/>
            <person name="Beynon J.L."/>
            <person name="Chapman J."/>
            <person name="Damasceno C.M."/>
            <person name="Dorrance A.E."/>
            <person name="Dou D."/>
            <person name="Dickerman A.W."/>
            <person name="Dubchak I.L."/>
            <person name="Garbelotto M."/>
            <person name="Gijzen M."/>
            <person name="Gordon S.G."/>
            <person name="Govers F."/>
            <person name="Grunwald N.J."/>
            <person name="Huang W."/>
            <person name="Ivors K.L."/>
            <person name="Jones R.W."/>
            <person name="Kamoun S."/>
            <person name="Krampis K."/>
            <person name="Lamour K.H."/>
            <person name="Lee M.K."/>
            <person name="McDonald W.H."/>
            <person name="Medina M."/>
            <person name="Meijer H.J."/>
            <person name="Nordberg E.K."/>
            <person name="Maclean D.J."/>
            <person name="Ospina-Giraldo M.D."/>
            <person name="Morris P.F."/>
            <person name="Phuntumart V."/>
            <person name="Putnam N.H."/>
            <person name="Rash S."/>
            <person name="Rose J.K."/>
            <person name="Sakihama Y."/>
            <person name="Salamov A.A."/>
            <person name="Savidor A."/>
            <person name="Scheuring C.F."/>
            <person name="Smith B.M."/>
            <person name="Sobral B.W."/>
            <person name="Terry A."/>
            <person name="Torto-Alalibo T.A."/>
            <person name="Win J."/>
            <person name="Xu Z."/>
            <person name="Zhang H."/>
            <person name="Grigoriev I.V."/>
            <person name="Rokhsar D.S."/>
            <person name="Boore J.L."/>
        </authorList>
    </citation>
    <scope>NUCLEOTIDE SEQUENCE [LARGE SCALE GENOMIC DNA]</scope>
    <source>
        <strain evidence="3">Pr102</strain>
    </source>
</reference>
<dbReference type="AlphaFoldDB" id="H3H085"/>
<evidence type="ECO:0000313" key="2">
    <source>
        <dbReference type="EnsemblProtists" id="Phyra83547"/>
    </source>
</evidence>
<name>H3H085_PHYRM</name>
<dbReference type="Gene3D" id="3.40.50.1240">
    <property type="entry name" value="Phosphoglycerate mutase-like"/>
    <property type="match status" value="1"/>
</dbReference>
<proteinExistence type="predicted"/>
<reference evidence="2" key="2">
    <citation type="submission" date="2015-06" db="UniProtKB">
        <authorList>
            <consortium name="EnsemblProtists"/>
        </authorList>
    </citation>
    <scope>IDENTIFICATION</scope>
    <source>
        <strain evidence="2">Pr102</strain>
    </source>
</reference>
<dbReference type="VEuPathDB" id="FungiDB:KRP23_2945"/>
<dbReference type="GO" id="GO:0016791">
    <property type="term" value="F:phosphatase activity"/>
    <property type="evidence" value="ECO:0000318"/>
    <property type="project" value="GO_Central"/>
</dbReference>
<dbReference type="VEuPathDB" id="FungiDB:KRP22_14909"/>